<keyword evidence="9" id="KW-0472">Membrane</keyword>
<dbReference type="PANTHER" id="PTHR13460:SF0">
    <property type="entry name" value="MALECTIN"/>
    <property type="match status" value="1"/>
</dbReference>
<evidence type="ECO:0000256" key="9">
    <source>
        <dbReference type="ARBA" id="ARBA00023136"/>
    </source>
</evidence>
<dbReference type="OrthoDB" id="9803752at2"/>
<dbReference type="NCBIfam" id="NF033679">
    <property type="entry name" value="DNRLRE_dom"/>
    <property type="match status" value="1"/>
</dbReference>
<keyword evidence="8" id="KW-1133">Transmembrane helix</keyword>
<feature type="domain" description="Carbohydrate-binding module family 96" evidence="15">
    <location>
        <begin position="610"/>
        <end position="774"/>
    </location>
</feature>
<evidence type="ECO:0000256" key="5">
    <source>
        <dbReference type="ARBA" id="ARBA00022692"/>
    </source>
</evidence>
<evidence type="ECO:0000256" key="1">
    <source>
        <dbReference type="ARBA" id="ARBA00004115"/>
    </source>
</evidence>
<keyword evidence="6 12" id="KW-0732">Signal</keyword>
<dbReference type="GO" id="GO:0005576">
    <property type="term" value="C:extracellular region"/>
    <property type="evidence" value="ECO:0007669"/>
    <property type="project" value="UniProtKB-SubCell"/>
</dbReference>
<dbReference type="Pfam" id="PF18962">
    <property type="entry name" value="Por_Secre_tail"/>
    <property type="match status" value="1"/>
</dbReference>
<feature type="chain" id="PRO_5024401818" evidence="12">
    <location>
        <begin position="21"/>
        <end position="882"/>
    </location>
</feature>
<protein>
    <submittedName>
        <fullName evidence="16">DNRLRE domain-containing protein</fullName>
    </submittedName>
</protein>
<evidence type="ECO:0000313" key="17">
    <source>
        <dbReference type="Proteomes" id="UP000323994"/>
    </source>
</evidence>
<evidence type="ECO:0000256" key="11">
    <source>
        <dbReference type="ARBA" id="ARBA00023277"/>
    </source>
</evidence>
<reference evidence="16 17" key="1">
    <citation type="submission" date="2019-05" db="EMBL/GenBank/DDBJ databases">
        <authorList>
            <person name="Qu J.-H."/>
        </authorList>
    </citation>
    <scope>NUCLEOTIDE SEQUENCE [LARGE SCALE GENOMIC DNA]</scope>
    <source>
        <strain evidence="16 17">NS28</strain>
    </source>
</reference>
<comment type="similarity">
    <text evidence="3">Belongs to the malectin family.</text>
</comment>
<evidence type="ECO:0000256" key="4">
    <source>
        <dbReference type="ARBA" id="ARBA00022525"/>
    </source>
</evidence>
<dbReference type="InterPro" id="IPR008979">
    <property type="entry name" value="Galactose-bd-like_sf"/>
</dbReference>
<dbReference type="SUPFAM" id="SSF49785">
    <property type="entry name" value="Galactose-binding domain-like"/>
    <property type="match status" value="1"/>
</dbReference>
<evidence type="ECO:0000256" key="7">
    <source>
        <dbReference type="ARBA" id="ARBA00022824"/>
    </source>
</evidence>
<dbReference type="NCBIfam" id="TIGR04534">
    <property type="entry name" value="ELWxxDGT_rpt"/>
    <property type="match status" value="1"/>
</dbReference>
<dbReference type="InterPro" id="IPR030916">
    <property type="entry name" value="ELWxxDGT_rpt"/>
</dbReference>
<feature type="domain" description="Malectin" evidence="13">
    <location>
        <begin position="454"/>
        <end position="601"/>
    </location>
</feature>
<comment type="subcellular location">
    <subcellularLocation>
        <location evidence="1">Endoplasmic reticulum membrane</location>
        <topology evidence="1">Single-pass type I membrane protein</topology>
    </subcellularLocation>
    <subcellularLocation>
        <location evidence="2">Secreted</location>
    </subcellularLocation>
</comment>
<dbReference type="InterPro" id="IPR026444">
    <property type="entry name" value="Secre_tail"/>
</dbReference>
<evidence type="ECO:0000259" key="15">
    <source>
        <dbReference type="Pfam" id="PF24517"/>
    </source>
</evidence>
<evidence type="ECO:0000313" key="16">
    <source>
        <dbReference type="EMBL" id="KAA6439302.1"/>
    </source>
</evidence>
<dbReference type="InterPro" id="IPR039155">
    <property type="entry name" value="MLEC"/>
</dbReference>
<sequence>MKKIVLYLALFMMSMQPLVAQQGSLLKDINVTSTNSGSAPSGFTQINGVSYFAADDGVHGRELWKTDGSTAGTVLVSDVVAGANSSNPEQFTNVNGTIFFVTSSSDRVHSLWKTNGTAATTTKIRDFTQSYNIQRLIGMNGTLYFGVYKRDGSMQLWRCNGSSAGTQLLKTFAQTDSFSPVPVNGQLYFSAFDGISSNAVWKSNGTPEGTVLVIDPAIDKGFKFRASISSIGNFIYYRAIDNISRKELLVRSDGTSQGTTVIKELGFVFSPTNFTRVNDVLYFLILVPAEVEEVFVQQLWRSDGTTEGTYAVKTLQRYTETEIYFHDLIAANGSFYFIPSEFAEIWKSDGTAAGTQPITNFNPRATQTLIENLIPVGNNLYFTASDGQSGREVWKMDLTTQATNLAYDITPNGSTSFIFYGIRALNNQLLIPADNGMYGMELFTYQEATPAQTTIRINAGGPDFTTATKKLFIADKYYAGIDRTSSILSGDILNTTNDVLYRSGRCSPSFSYNIPVANGTFDVYLHFAETYFGAPGKKGGAGSRQFHVNMEGSRKLTNYDIFVKAGGAMRAAAETFTVNVTDGMLNIDFLTGAADLPRVSAIEVIPVSSVTLKPLADAYVRDGSYKATNFGTAVNLDVKNNASDPSASRSAYLRFPLSSASAVTSARLRIYGHNHENSKSVSVHAYGVNNDIWTENGIVKNNAPAASTPSLGYAAVNNTYKYYEIDVTSYVKAQQQSGETLVSLMLSDPNNRNIRLVFNSKEEGSYPPELIVQTSSVVNSNTRLSNEEISSNLEAEPESSSVYPNPIGKQFTVQLSTKHSEEISFDLLNNAGQSYPIATAQKARAGQKAAVDISGLSLSSGIYMLKIKSEAATEVIKLLVTE</sequence>
<dbReference type="Gene3D" id="2.60.120.430">
    <property type="entry name" value="Galactose-binding lectin"/>
    <property type="match status" value="1"/>
</dbReference>
<dbReference type="InterPro" id="IPR021720">
    <property type="entry name" value="Malectin_dom"/>
</dbReference>
<dbReference type="InterPro" id="IPR055372">
    <property type="entry name" value="CBM96"/>
</dbReference>
<dbReference type="GO" id="GO:0030246">
    <property type="term" value="F:carbohydrate binding"/>
    <property type="evidence" value="ECO:0007669"/>
    <property type="project" value="InterPro"/>
</dbReference>
<proteinExistence type="inferred from homology"/>
<evidence type="ECO:0000256" key="3">
    <source>
        <dbReference type="ARBA" id="ARBA00009141"/>
    </source>
</evidence>
<evidence type="ECO:0000256" key="10">
    <source>
        <dbReference type="ARBA" id="ARBA00023180"/>
    </source>
</evidence>
<gene>
    <name evidence="16" type="ORF">FEM33_13615</name>
</gene>
<feature type="signal peptide" evidence="12">
    <location>
        <begin position="1"/>
        <end position="20"/>
    </location>
</feature>
<accession>A0A5M8QZ56</accession>
<dbReference type="Pfam" id="PF11721">
    <property type="entry name" value="Malectin"/>
    <property type="match status" value="1"/>
</dbReference>
<evidence type="ECO:0000256" key="6">
    <source>
        <dbReference type="ARBA" id="ARBA00022729"/>
    </source>
</evidence>
<keyword evidence="11" id="KW-0119">Carbohydrate metabolism</keyword>
<dbReference type="EMBL" id="VBSN01000038">
    <property type="protein sequence ID" value="KAA6439302.1"/>
    <property type="molecule type" value="Genomic_DNA"/>
</dbReference>
<dbReference type="NCBIfam" id="TIGR04183">
    <property type="entry name" value="Por_Secre_tail"/>
    <property type="match status" value="1"/>
</dbReference>
<dbReference type="AlphaFoldDB" id="A0A5M8QZ56"/>
<dbReference type="RefSeq" id="WP_139012552.1">
    <property type="nucleotide sequence ID" value="NZ_VBSN01000038.1"/>
</dbReference>
<keyword evidence="10" id="KW-0325">Glycoprotein</keyword>
<dbReference type="Proteomes" id="UP000323994">
    <property type="component" value="Unassembled WGS sequence"/>
</dbReference>
<dbReference type="Pfam" id="PF24517">
    <property type="entry name" value="CBM96"/>
    <property type="match status" value="1"/>
</dbReference>
<name>A0A5M8QZ56_9BACT</name>
<evidence type="ECO:0000256" key="8">
    <source>
        <dbReference type="ARBA" id="ARBA00022989"/>
    </source>
</evidence>
<comment type="caution">
    <text evidence="16">The sequence shown here is derived from an EMBL/GenBank/DDBJ whole genome shotgun (WGS) entry which is preliminary data.</text>
</comment>
<keyword evidence="5" id="KW-0812">Transmembrane</keyword>
<feature type="domain" description="Secretion system C-terminal sorting" evidence="14">
    <location>
        <begin position="802"/>
        <end position="879"/>
    </location>
</feature>
<dbReference type="PANTHER" id="PTHR13460">
    <property type="match status" value="1"/>
</dbReference>
<keyword evidence="17" id="KW-1185">Reference proteome</keyword>
<dbReference type="GO" id="GO:0016020">
    <property type="term" value="C:membrane"/>
    <property type="evidence" value="ECO:0007669"/>
    <property type="project" value="TreeGrafter"/>
</dbReference>
<keyword evidence="7" id="KW-0256">Endoplasmic reticulum</keyword>
<evidence type="ECO:0000256" key="2">
    <source>
        <dbReference type="ARBA" id="ARBA00004613"/>
    </source>
</evidence>
<evidence type="ECO:0000259" key="14">
    <source>
        <dbReference type="Pfam" id="PF18962"/>
    </source>
</evidence>
<evidence type="ECO:0000259" key="13">
    <source>
        <dbReference type="Pfam" id="PF11721"/>
    </source>
</evidence>
<keyword evidence="4" id="KW-0964">Secreted</keyword>
<organism evidence="16 17">
    <name type="scientific">Dyadobacter flavalbus</name>
    <dbReference type="NCBI Taxonomy" id="2579942"/>
    <lineage>
        <taxon>Bacteria</taxon>
        <taxon>Pseudomonadati</taxon>
        <taxon>Bacteroidota</taxon>
        <taxon>Cytophagia</taxon>
        <taxon>Cytophagales</taxon>
        <taxon>Spirosomataceae</taxon>
        <taxon>Dyadobacter</taxon>
    </lineage>
</organism>
<evidence type="ECO:0000256" key="12">
    <source>
        <dbReference type="SAM" id="SignalP"/>
    </source>
</evidence>